<dbReference type="Pfam" id="PF07715">
    <property type="entry name" value="Plug"/>
    <property type="match status" value="1"/>
</dbReference>
<evidence type="ECO:0000256" key="11">
    <source>
        <dbReference type="ARBA" id="ARBA00023237"/>
    </source>
</evidence>
<keyword evidence="18" id="KW-0675">Receptor</keyword>
<dbReference type="Pfam" id="PF00593">
    <property type="entry name" value="TonB_dep_Rec_b-barrel"/>
    <property type="match status" value="1"/>
</dbReference>
<evidence type="ECO:0000256" key="2">
    <source>
        <dbReference type="ARBA" id="ARBA00022448"/>
    </source>
</evidence>
<dbReference type="EMBL" id="SSHH01000003">
    <property type="protein sequence ID" value="TIX49475.1"/>
    <property type="molecule type" value="Genomic_DNA"/>
</dbReference>
<keyword evidence="8" id="KW-0406">Ion transport</keyword>
<protein>
    <submittedName>
        <fullName evidence="18">TonB-dependent receptor</fullName>
    </submittedName>
</protein>
<evidence type="ECO:0000256" key="3">
    <source>
        <dbReference type="ARBA" id="ARBA00022452"/>
    </source>
</evidence>
<dbReference type="RefSeq" id="WP_136693952.1">
    <property type="nucleotide sequence ID" value="NZ_SSHH01000003.1"/>
</dbReference>
<keyword evidence="6 15" id="KW-0732">Signal</keyword>
<keyword evidence="9 14" id="KW-0798">TonB box</keyword>
<dbReference type="PROSITE" id="PS01156">
    <property type="entry name" value="TONB_DEPENDENT_REC_2"/>
    <property type="match status" value="1"/>
</dbReference>
<dbReference type="PROSITE" id="PS52016">
    <property type="entry name" value="TONB_DEPENDENT_REC_3"/>
    <property type="match status" value="1"/>
</dbReference>
<dbReference type="OrthoDB" id="593427at2"/>
<keyword evidence="11 12" id="KW-0998">Cell outer membrane</keyword>
<keyword evidence="7" id="KW-0408">Iron</keyword>
<feature type="short sequence motif" description="TonB C-terminal box" evidence="13">
    <location>
        <begin position="767"/>
        <end position="784"/>
    </location>
</feature>
<accession>A0A4T3F237</accession>
<gene>
    <name evidence="18" type="ORF">E5222_11530</name>
</gene>
<dbReference type="AlphaFoldDB" id="A0A4T3F237"/>
<evidence type="ECO:0000256" key="9">
    <source>
        <dbReference type="ARBA" id="ARBA00023077"/>
    </source>
</evidence>
<reference evidence="18 19" key="1">
    <citation type="submission" date="2019-04" db="EMBL/GenBank/DDBJ databases">
        <title>Altererythrobacter aquimixticola sp. nov., isolated from sediment of junction between the ocean and a freshwater spring.</title>
        <authorList>
            <person name="Yoon J.-H."/>
        </authorList>
    </citation>
    <scope>NUCLEOTIDE SEQUENCE [LARGE SCALE GENOMIC DNA]</scope>
    <source>
        <strain evidence="18 19">SSKS-13</strain>
    </source>
</reference>
<evidence type="ECO:0000256" key="4">
    <source>
        <dbReference type="ARBA" id="ARBA00022496"/>
    </source>
</evidence>
<evidence type="ECO:0000256" key="15">
    <source>
        <dbReference type="SAM" id="SignalP"/>
    </source>
</evidence>
<dbReference type="InterPro" id="IPR010917">
    <property type="entry name" value="TonB_rcpt_CS"/>
</dbReference>
<dbReference type="GO" id="GO:0015344">
    <property type="term" value="F:siderophore uptake transmembrane transporter activity"/>
    <property type="evidence" value="ECO:0007669"/>
    <property type="project" value="TreeGrafter"/>
</dbReference>
<evidence type="ECO:0000256" key="10">
    <source>
        <dbReference type="ARBA" id="ARBA00023136"/>
    </source>
</evidence>
<dbReference type="SUPFAM" id="SSF56935">
    <property type="entry name" value="Porins"/>
    <property type="match status" value="1"/>
</dbReference>
<evidence type="ECO:0000256" key="6">
    <source>
        <dbReference type="ARBA" id="ARBA00022729"/>
    </source>
</evidence>
<dbReference type="Gene3D" id="2.40.170.20">
    <property type="entry name" value="TonB-dependent receptor, beta-barrel domain"/>
    <property type="match status" value="1"/>
</dbReference>
<dbReference type="InterPro" id="IPR012910">
    <property type="entry name" value="Plug_dom"/>
</dbReference>
<evidence type="ECO:0000256" key="7">
    <source>
        <dbReference type="ARBA" id="ARBA00023004"/>
    </source>
</evidence>
<dbReference type="Gene3D" id="2.170.130.10">
    <property type="entry name" value="TonB-dependent receptor, plug domain"/>
    <property type="match status" value="1"/>
</dbReference>
<comment type="subcellular location">
    <subcellularLocation>
        <location evidence="1 12">Cell outer membrane</location>
        <topology evidence="1 12">Multi-pass membrane protein</topology>
    </subcellularLocation>
</comment>
<name>A0A4T3F237_9SPHN</name>
<keyword evidence="2 12" id="KW-0813">Transport</keyword>
<dbReference type="InterPro" id="IPR036942">
    <property type="entry name" value="Beta-barrel_TonB_sf"/>
</dbReference>
<comment type="similarity">
    <text evidence="12 14">Belongs to the TonB-dependent receptor family.</text>
</comment>
<organism evidence="18 19">
    <name type="scientific">Alteraurantiacibacter aquimixticola</name>
    <dbReference type="NCBI Taxonomy" id="2489173"/>
    <lineage>
        <taxon>Bacteria</taxon>
        <taxon>Pseudomonadati</taxon>
        <taxon>Pseudomonadota</taxon>
        <taxon>Alphaproteobacteria</taxon>
        <taxon>Sphingomonadales</taxon>
        <taxon>Erythrobacteraceae</taxon>
        <taxon>Alteraurantiacibacter</taxon>
    </lineage>
</organism>
<feature type="domain" description="TonB-dependent receptor-like beta-barrel" evidence="16">
    <location>
        <begin position="398"/>
        <end position="754"/>
    </location>
</feature>
<feature type="signal peptide" evidence="15">
    <location>
        <begin position="1"/>
        <end position="27"/>
    </location>
</feature>
<evidence type="ECO:0000313" key="19">
    <source>
        <dbReference type="Proteomes" id="UP000309389"/>
    </source>
</evidence>
<keyword evidence="5 12" id="KW-0812">Transmembrane</keyword>
<keyword evidence="3 12" id="KW-1134">Transmembrane beta strand</keyword>
<sequence>MQKRNSRIALHLAASTAALVWAAPALAQEEDQSDTIVITGQATTYTNTQVSEPMLDQQTPITSPLALIDNLPGVNVQEGDTFGFDDWSTAISVRGFQTNLDTQEIGMTVDGLPNGGSNYGGGSKANRYIDTANIGGIAVSQGTADIGSLSNEALGGTIDFMTDDPTFDRRIRFSGSAGEFDALRFYARYDTGDLGGIRAWVSASHQEATDHVNGSAENERDHFAAKIIADAGAVTLTGYASYDDTHEDNYDQLFTLEDFEQHPDYDGLTAEWTGIPYIDQVYRKGWSTLRENFFSYLMADAEIGSGVTLHAAGYYHHNKGRGDWVPPYIVNVTDDGAGNPESEIIGNGTVNGGAPLGRIYFIDGNGVALTPIDGCVSSITFPYGGAGPEYDPACYAAGAIGAQSYRNTEYKKDRLGVTADFAWAADFGAAMNTLRGGIWYEDAERKELRDWHQIIDTRVGYEFENPAYWVQYSREYPQSTFKWWIEDTVEFGPVTVSGGIKQFHNDVERFDVFGESPTVELNTNSDVLLSGGIQFEPIPELNIFAGYAENYKALGDEILERLDADLADLEPETSENWEAGMRFNNGLIQASATYFNTSFDNRIIFLAANTDAGPDYLIGTNGTYFNAGGIDSEGFELLANAEVVEGLTLYASYTYIDATFNGTGDAQVDAAVGIIPGNKVTGIPENMFVLSADYRDEIFRVGISGKYTDERPVNVANTFITPDFFTADAYIGVTGEAISDSLKAVDLSLVVNNVFDEDYLGGISGGGAWIGAPRTVVFTATVDF</sequence>
<evidence type="ECO:0000256" key="1">
    <source>
        <dbReference type="ARBA" id="ARBA00004571"/>
    </source>
</evidence>
<evidence type="ECO:0000256" key="12">
    <source>
        <dbReference type="PROSITE-ProRule" id="PRU01360"/>
    </source>
</evidence>
<keyword evidence="10 12" id="KW-0472">Membrane</keyword>
<evidence type="ECO:0000259" key="17">
    <source>
        <dbReference type="Pfam" id="PF07715"/>
    </source>
</evidence>
<dbReference type="PANTHER" id="PTHR32552">
    <property type="entry name" value="FERRICHROME IRON RECEPTOR-RELATED"/>
    <property type="match status" value="1"/>
</dbReference>
<dbReference type="GO" id="GO:0009279">
    <property type="term" value="C:cell outer membrane"/>
    <property type="evidence" value="ECO:0007669"/>
    <property type="project" value="UniProtKB-SubCell"/>
</dbReference>
<proteinExistence type="inferred from homology"/>
<dbReference type="InterPro" id="IPR039426">
    <property type="entry name" value="TonB-dep_rcpt-like"/>
</dbReference>
<dbReference type="InterPro" id="IPR037066">
    <property type="entry name" value="Plug_dom_sf"/>
</dbReference>
<evidence type="ECO:0000313" key="18">
    <source>
        <dbReference type="EMBL" id="TIX49475.1"/>
    </source>
</evidence>
<dbReference type="InterPro" id="IPR000531">
    <property type="entry name" value="Beta-barrel_TonB"/>
</dbReference>
<dbReference type="PANTHER" id="PTHR32552:SF89">
    <property type="entry name" value="CATECHOLATE SIDEROPHORE RECEPTOR FIU"/>
    <property type="match status" value="1"/>
</dbReference>
<dbReference type="Proteomes" id="UP000309389">
    <property type="component" value="Unassembled WGS sequence"/>
</dbReference>
<feature type="domain" description="TonB-dependent receptor plug" evidence="17">
    <location>
        <begin position="42"/>
        <end position="156"/>
    </location>
</feature>
<comment type="caution">
    <text evidence="18">The sequence shown here is derived from an EMBL/GenBank/DDBJ whole genome shotgun (WGS) entry which is preliminary data.</text>
</comment>
<evidence type="ECO:0000256" key="13">
    <source>
        <dbReference type="PROSITE-ProRule" id="PRU10144"/>
    </source>
</evidence>
<evidence type="ECO:0000259" key="16">
    <source>
        <dbReference type="Pfam" id="PF00593"/>
    </source>
</evidence>
<feature type="chain" id="PRO_5020211318" evidence="15">
    <location>
        <begin position="28"/>
        <end position="784"/>
    </location>
</feature>
<keyword evidence="19" id="KW-1185">Reference proteome</keyword>
<evidence type="ECO:0000256" key="5">
    <source>
        <dbReference type="ARBA" id="ARBA00022692"/>
    </source>
</evidence>
<evidence type="ECO:0000256" key="14">
    <source>
        <dbReference type="RuleBase" id="RU003357"/>
    </source>
</evidence>
<keyword evidence="4" id="KW-0410">Iron transport</keyword>
<evidence type="ECO:0000256" key="8">
    <source>
        <dbReference type="ARBA" id="ARBA00023065"/>
    </source>
</evidence>